<dbReference type="GO" id="GO:0003677">
    <property type="term" value="F:DNA binding"/>
    <property type="evidence" value="ECO:0007669"/>
    <property type="project" value="UniProtKB-KW"/>
</dbReference>
<dbReference type="Gene3D" id="3.90.920.10">
    <property type="entry name" value="DNA primase, PRIM domain"/>
    <property type="match status" value="1"/>
</dbReference>
<name>A0A380BER8_SPOPA</name>
<evidence type="ECO:0000256" key="18">
    <source>
        <dbReference type="ARBA" id="ARBA00023268"/>
    </source>
</evidence>
<keyword evidence="14" id="KW-0238">DNA-binding</keyword>
<evidence type="ECO:0000256" key="5">
    <source>
        <dbReference type="ARBA" id="ARBA00022695"/>
    </source>
</evidence>
<dbReference type="PROSITE" id="PS50160">
    <property type="entry name" value="DNA_LIGASE_A3"/>
    <property type="match status" value="1"/>
</dbReference>
<dbReference type="InterPro" id="IPR033652">
    <property type="entry name" value="LigD_Pol-like_3"/>
</dbReference>
<dbReference type="Pfam" id="PF01068">
    <property type="entry name" value="DNA_ligase_A_M"/>
    <property type="match status" value="1"/>
</dbReference>
<gene>
    <name evidence="24" type="ORF">NCTC4822_00725</name>
</gene>
<keyword evidence="16" id="KW-0234">DNA repair</keyword>
<evidence type="ECO:0000256" key="8">
    <source>
        <dbReference type="ARBA" id="ARBA00022741"/>
    </source>
</evidence>
<comment type="similarity">
    <text evidence="21">In the C-terminal section; belongs to the ATP-dependent DNA ligase family.</text>
</comment>
<evidence type="ECO:0000313" key="25">
    <source>
        <dbReference type="Proteomes" id="UP000254519"/>
    </source>
</evidence>
<dbReference type="InterPro" id="IPR052171">
    <property type="entry name" value="NHEJ_LigD"/>
</dbReference>
<keyword evidence="10" id="KW-0378">Hydrolase</keyword>
<dbReference type="GO" id="GO:0005524">
    <property type="term" value="F:ATP binding"/>
    <property type="evidence" value="ECO:0007669"/>
    <property type="project" value="UniProtKB-KW"/>
</dbReference>
<dbReference type="EC" id="6.5.1.1" evidence="2"/>
<keyword evidence="25" id="KW-1185">Reference proteome</keyword>
<dbReference type="EMBL" id="UGYZ01000002">
    <property type="protein sequence ID" value="SUI99679.1"/>
    <property type="molecule type" value="Genomic_DNA"/>
</dbReference>
<comment type="catalytic activity">
    <reaction evidence="20">
        <text>ATP + (deoxyribonucleotide)n-3'-hydroxyl + 5'-phospho-(deoxyribonucleotide)m = (deoxyribonucleotide)n+m + AMP + diphosphate.</text>
        <dbReference type="EC" id="6.5.1.1"/>
    </reaction>
</comment>
<dbReference type="InterPro" id="IPR014143">
    <property type="entry name" value="NHEJ_ligase_prk"/>
</dbReference>
<dbReference type="NCBIfam" id="TIGR02779">
    <property type="entry name" value="NHEJ_ligase_lig"/>
    <property type="match status" value="1"/>
</dbReference>
<keyword evidence="13" id="KW-0239">DNA-directed DNA polymerase</keyword>
<dbReference type="Proteomes" id="UP000254519">
    <property type="component" value="Unassembled WGS sequence"/>
</dbReference>
<evidence type="ECO:0000256" key="3">
    <source>
        <dbReference type="ARBA" id="ARBA00022598"/>
    </source>
</evidence>
<comment type="similarity">
    <text evidence="22">In the N-terminal section; belongs to the LigD polymerase family.</text>
</comment>
<dbReference type="InterPro" id="IPR012310">
    <property type="entry name" value="DNA_ligase_ATP-dep_cent"/>
</dbReference>
<dbReference type="PANTHER" id="PTHR42705:SF2">
    <property type="entry name" value="BIFUNCTIONAL NON-HOMOLOGOUS END JOINING PROTEIN LIGD"/>
    <property type="match status" value="1"/>
</dbReference>
<keyword evidence="15" id="KW-0233">DNA recombination</keyword>
<dbReference type="InterPro" id="IPR016059">
    <property type="entry name" value="DNA_ligase_ATP-dep_CS"/>
</dbReference>
<dbReference type="GO" id="GO:0003910">
    <property type="term" value="F:DNA ligase (ATP) activity"/>
    <property type="evidence" value="ECO:0007669"/>
    <property type="project" value="UniProtKB-EC"/>
</dbReference>
<dbReference type="AlphaFoldDB" id="A0A380BER8"/>
<dbReference type="CDD" id="cd04866">
    <property type="entry name" value="LigD_Pol_like_3"/>
    <property type="match status" value="1"/>
</dbReference>
<keyword evidence="18" id="KW-0511">Multifunctional enzyme</keyword>
<keyword evidence="6" id="KW-0540">Nuclease</keyword>
<dbReference type="GO" id="GO:0006310">
    <property type="term" value="P:DNA recombination"/>
    <property type="evidence" value="ECO:0007669"/>
    <property type="project" value="UniProtKB-KW"/>
</dbReference>
<evidence type="ECO:0000256" key="9">
    <source>
        <dbReference type="ARBA" id="ARBA00022763"/>
    </source>
</evidence>
<dbReference type="PANTHER" id="PTHR42705">
    <property type="entry name" value="BIFUNCTIONAL NON-HOMOLOGOUS END JOINING PROTEIN LIGD"/>
    <property type="match status" value="1"/>
</dbReference>
<dbReference type="Gene3D" id="3.30.470.30">
    <property type="entry name" value="DNA ligase/mRNA capping enzyme"/>
    <property type="match status" value="1"/>
</dbReference>
<dbReference type="PROSITE" id="PS00697">
    <property type="entry name" value="DNA_LIGASE_A1"/>
    <property type="match status" value="1"/>
</dbReference>
<evidence type="ECO:0000313" key="24">
    <source>
        <dbReference type="EMBL" id="SUI99679.1"/>
    </source>
</evidence>
<dbReference type="RefSeq" id="WP_115360187.1">
    <property type="nucleotide sequence ID" value="NZ_CP038012.1"/>
</dbReference>
<dbReference type="InterPro" id="IPR014146">
    <property type="entry name" value="LigD_ligase_dom"/>
</dbReference>
<keyword evidence="17" id="KW-0464">Manganese</keyword>
<keyword evidence="11" id="KW-0269">Exonuclease</keyword>
<evidence type="ECO:0000256" key="15">
    <source>
        <dbReference type="ARBA" id="ARBA00023172"/>
    </source>
</evidence>
<keyword evidence="8" id="KW-0547">Nucleotide-binding</keyword>
<proteinExistence type="inferred from homology"/>
<keyword evidence="7" id="KW-0479">Metal-binding</keyword>
<comment type="cofactor">
    <cofactor evidence="1">
        <name>Mn(2+)</name>
        <dbReference type="ChEBI" id="CHEBI:29035"/>
    </cofactor>
</comment>
<keyword evidence="12" id="KW-0067">ATP-binding</keyword>
<evidence type="ECO:0000256" key="1">
    <source>
        <dbReference type="ARBA" id="ARBA00001936"/>
    </source>
</evidence>
<dbReference type="InterPro" id="IPR014145">
    <property type="entry name" value="LigD_pol_dom"/>
</dbReference>
<dbReference type="GO" id="GO:0004527">
    <property type="term" value="F:exonuclease activity"/>
    <property type="evidence" value="ECO:0007669"/>
    <property type="project" value="UniProtKB-KW"/>
</dbReference>
<dbReference type="GO" id="GO:0006281">
    <property type="term" value="P:DNA repair"/>
    <property type="evidence" value="ECO:0007669"/>
    <property type="project" value="UniProtKB-KW"/>
</dbReference>
<evidence type="ECO:0000256" key="22">
    <source>
        <dbReference type="ARBA" id="ARBA00049990"/>
    </source>
</evidence>
<protein>
    <recommendedName>
        <fullName evidence="2">DNA ligase (ATP)</fullName>
        <ecNumber evidence="2">6.5.1.1</ecNumber>
    </recommendedName>
    <alternativeName>
        <fullName evidence="19">NHEJ DNA polymerase</fullName>
    </alternativeName>
</protein>
<keyword evidence="9" id="KW-0227">DNA damage</keyword>
<keyword evidence="5" id="KW-0548">Nucleotidyltransferase</keyword>
<evidence type="ECO:0000256" key="7">
    <source>
        <dbReference type="ARBA" id="ARBA00022723"/>
    </source>
</evidence>
<dbReference type="GO" id="GO:0003887">
    <property type="term" value="F:DNA-directed DNA polymerase activity"/>
    <property type="evidence" value="ECO:0007669"/>
    <property type="project" value="UniProtKB-KW"/>
</dbReference>
<accession>A0A380BER8</accession>
<evidence type="ECO:0000256" key="10">
    <source>
        <dbReference type="ARBA" id="ARBA00022801"/>
    </source>
</evidence>
<evidence type="ECO:0000256" key="16">
    <source>
        <dbReference type="ARBA" id="ARBA00023204"/>
    </source>
</evidence>
<dbReference type="SUPFAM" id="SSF56091">
    <property type="entry name" value="DNA ligase/mRNA capping enzyme, catalytic domain"/>
    <property type="match status" value="1"/>
</dbReference>
<keyword evidence="3 24" id="KW-0436">Ligase</keyword>
<evidence type="ECO:0000256" key="2">
    <source>
        <dbReference type="ARBA" id="ARBA00012727"/>
    </source>
</evidence>
<dbReference type="OrthoDB" id="9802472at2"/>
<evidence type="ECO:0000256" key="6">
    <source>
        <dbReference type="ARBA" id="ARBA00022722"/>
    </source>
</evidence>
<evidence type="ECO:0000256" key="14">
    <source>
        <dbReference type="ARBA" id="ARBA00023125"/>
    </source>
</evidence>
<dbReference type="NCBIfam" id="TIGR02778">
    <property type="entry name" value="ligD_pol"/>
    <property type="match status" value="1"/>
</dbReference>
<dbReference type="Pfam" id="PF21686">
    <property type="entry name" value="LigD_Prim-Pol"/>
    <property type="match status" value="1"/>
</dbReference>
<dbReference type="GO" id="GO:0046872">
    <property type="term" value="F:metal ion binding"/>
    <property type="evidence" value="ECO:0007669"/>
    <property type="project" value="UniProtKB-KW"/>
</dbReference>
<evidence type="ECO:0000256" key="4">
    <source>
        <dbReference type="ARBA" id="ARBA00022679"/>
    </source>
</evidence>
<feature type="domain" description="ATP-dependent DNA ligase family profile" evidence="23">
    <location>
        <begin position="106"/>
        <end position="248"/>
    </location>
</feature>
<evidence type="ECO:0000256" key="11">
    <source>
        <dbReference type="ARBA" id="ARBA00022839"/>
    </source>
</evidence>
<organism evidence="24 25">
    <name type="scientific">Sporosarcina pasteurii</name>
    <name type="common">Bacillus pasteurii</name>
    <dbReference type="NCBI Taxonomy" id="1474"/>
    <lineage>
        <taxon>Bacteria</taxon>
        <taxon>Bacillati</taxon>
        <taxon>Bacillota</taxon>
        <taxon>Bacilli</taxon>
        <taxon>Bacillales</taxon>
        <taxon>Caryophanaceae</taxon>
        <taxon>Sporosarcina</taxon>
    </lineage>
</organism>
<evidence type="ECO:0000259" key="23">
    <source>
        <dbReference type="PROSITE" id="PS50160"/>
    </source>
</evidence>
<evidence type="ECO:0000256" key="17">
    <source>
        <dbReference type="ARBA" id="ARBA00023211"/>
    </source>
</evidence>
<dbReference type="NCBIfam" id="NF007211">
    <property type="entry name" value="PRK09633.1"/>
    <property type="match status" value="1"/>
</dbReference>
<evidence type="ECO:0000256" key="20">
    <source>
        <dbReference type="ARBA" id="ARBA00034003"/>
    </source>
</evidence>
<dbReference type="CDD" id="cd07906">
    <property type="entry name" value="Adenylation_DNA_ligase_LigD_LigC"/>
    <property type="match status" value="1"/>
</dbReference>
<sequence length="616" mass="72071">MKPMRLTDANKVPQGKEWIYETKYDGFRCLLIWDGETPTLKSRNNKELTHLFPEIIQFCTTIYKRIQPYLPLTLDGELVYLRNDFQSEFPIVQTRGRMRSETNIAEHAKQFPCHYICFDLLSVKNEDLTNMPLTDRKKELLKLFTAAGISTAVQYKSKTRLQAIESFTDNELLWHKMIVHNGEGMIAKKKASTWVEDTRSKQWVKVKNWRYVHVMLTKYDKKNGFFTGAVYKEDALKEVVTFLHGLDADEVQTLQNLFLSNGQQTSRNIWQLPPSICVQIACIGFDGKHLREPRFHKFDLEMNAHKCDWNQMLRQLLPIPKSIAITHPDKPVWPEMDIQKESYLYYLQNVASLMLPFLRNRHLTVIRFPHGVPGEMFYQKNAPDYTPDFISTSRVDDINYILCNDIEALLWLGNQLALEFHIPFQTIETKKPTEIVFDLDPPSVEEFSLAVEAAIRMKLIFDKFELESFVKTSGGKGLQVYIPLPFNRYTYEDTRLFTKFVCDFLCEQEPNWFTTERLKKNRNNKLYLDYVQHQEGKTIIAPYSPRGNERGLVATPLLWNEVNSSLKPDQFPIPAVLERIKRQSDPFGDFFDAGEKQNFESVYRQLKEMLTCTAIR</sequence>
<evidence type="ECO:0000256" key="19">
    <source>
        <dbReference type="ARBA" id="ARBA00029943"/>
    </source>
</evidence>
<keyword evidence="4" id="KW-0808">Transferase</keyword>
<evidence type="ECO:0000256" key="12">
    <source>
        <dbReference type="ARBA" id="ARBA00022840"/>
    </source>
</evidence>
<dbReference type="NCBIfam" id="TIGR02776">
    <property type="entry name" value="NHEJ_ligase_prk"/>
    <property type="match status" value="1"/>
</dbReference>
<evidence type="ECO:0000256" key="21">
    <source>
        <dbReference type="ARBA" id="ARBA00049981"/>
    </source>
</evidence>
<evidence type="ECO:0000256" key="13">
    <source>
        <dbReference type="ARBA" id="ARBA00022932"/>
    </source>
</evidence>
<reference evidence="24 25" key="1">
    <citation type="submission" date="2018-06" db="EMBL/GenBank/DDBJ databases">
        <authorList>
            <consortium name="Pathogen Informatics"/>
            <person name="Doyle S."/>
        </authorList>
    </citation>
    <scope>NUCLEOTIDE SEQUENCE [LARGE SCALE GENOMIC DNA]</scope>
    <source>
        <strain evidence="25">ATCC 11859 / DSM 33 / NCIB 8841 / NCTC 4822</strain>
    </source>
</reference>